<accession>G8C196</accession>
<dbReference type="Proteomes" id="UP000005666">
    <property type="component" value="Chromosome 14"/>
</dbReference>
<dbReference type="SUPFAM" id="SSF53067">
    <property type="entry name" value="Actin-like ATPase domain"/>
    <property type="match status" value="2"/>
</dbReference>
<evidence type="ECO:0000313" key="4">
    <source>
        <dbReference type="Proteomes" id="UP000005666"/>
    </source>
</evidence>
<dbReference type="Pfam" id="PF00022">
    <property type="entry name" value="Actin"/>
    <property type="match status" value="1"/>
</dbReference>
<evidence type="ECO:0000256" key="2">
    <source>
        <dbReference type="SAM" id="MobiDB-lite"/>
    </source>
</evidence>
<dbReference type="Gene3D" id="3.90.640.60">
    <property type="match status" value="1"/>
</dbReference>
<dbReference type="FunFam" id="3.90.640.60:FF:000002">
    <property type="entry name" value="Actin-like protein ARP9"/>
    <property type="match status" value="1"/>
</dbReference>
<evidence type="ECO:0008006" key="5">
    <source>
        <dbReference type="Google" id="ProtNLM"/>
    </source>
</evidence>
<reference evidence="3 4" key="1">
    <citation type="journal article" date="2011" name="Proc. Natl. Acad. Sci. U.S.A.">
        <title>Evolutionary erosion of yeast sex chromosomes by mating-type switching accidents.</title>
        <authorList>
            <person name="Gordon J.L."/>
            <person name="Armisen D."/>
            <person name="Proux-Wera E."/>
            <person name="Oheigeartaigh S.S."/>
            <person name="Byrne K.P."/>
            <person name="Wolfe K.H."/>
        </authorList>
    </citation>
    <scope>NUCLEOTIDE SEQUENCE [LARGE SCALE GENOMIC DNA]</scope>
    <source>
        <strain evidence="4">ATCC 24235 / CBS 4417 / NBRC 1672 / NRRL Y-8282 / UCD 70-5</strain>
    </source>
</reference>
<dbReference type="GO" id="GO:0016586">
    <property type="term" value="C:RSC-type complex"/>
    <property type="evidence" value="ECO:0007669"/>
    <property type="project" value="EnsemblFungi"/>
</dbReference>
<organism evidence="3 4">
    <name type="scientific">Tetrapisispora phaffii (strain ATCC 24235 / CBS 4417 / NBRC 1672 / NRRL Y-8282 / UCD 70-5)</name>
    <name type="common">Yeast</name>
    <name type="synonym">Fabospora phaffii</name>
    <dbReference type="NCBI Taxonomy" id="1071381"/>
    <lineage>
        <taxon>Eukaryota</taxon>
        <taxon>Fungi</taxon>
        <taxon>Dikarya</taxon>
        <taxon>Ascomycota</taxon>
        <taxon>Saccharomycotina</taxon>
        <taxon>Saccharomycetes</taxon>
        <taxon>Saccharomycetales</taxon>
        <taxon>Saccharomycetaceae</taxon>
        <taxon>Tetrapisispora</taxon>
    </lineage>
</organism>
<name>G8C196_TETPH</name>
<evidence type="ECO:0000256" key="1">
    <source>
        <dbReference type="RuleBase" id="RU000487"/>
    </source>
</evidence>
<dbReference type="eggNOG" id="KOG0676">
    <property type="taxonomic scope" value="Eukaryota"/>
</dbReference>
<sequence>MARLDSIFIVYPRSGTTIVQFGLQDEVFNLPALEIPTVVYQGTDDEGNVQYRSSASTSSSGANDTDSKPLKEVRPIVDGEIVDLEAFLYFLKLIYISILADKHKNDPDAFDRELSNVPLLLISHYKWSAQQIEKINQHVFEILKLNSFLMLPTSLAATHAMAALQNSIVIDIGKTHTDILPIVDYSQLTHFSSTIPIGGNDINTHLKSILPSLSDDQIEDLKLSNIYEVLNAEAKKNYADLHQADEDEDDSAIDVAAIITSGRDAREILEGERKNKNENSLPNSELDKNSFVDRNGQLISVGKQRFQGCENLIKAISKRVGYTISMVQDINKQKAMWENIVIVGNTSLLTGFQDSLLTKLMDDNLVIEPQSEQDKRQQDAMDSAATSSKKKSKYMGTNFVPTIEYQQVPTSIKLAKAPEYFPEWKKNKYANIVFLGGMIVARQVFTHSKVNFFINRDNYNENGPASYWDINL</sequence>
<dbReference type="GO" id="GO:0005198">
    <property type="term" value="F:structural molecule activity"/>
    <property type="evidence" value="ECO:0007669"/>
    <property type="project" value="EnsemblFungi"/>
</dbReference>
<dbReference type="OMA" id="RYIFEKT"/>
<dbReference type="SMART" id="SM00268">
    <property type="entry name" value="ACTIN"/>
    <property type="match status" value="1"/>
</dbReference>
<dbReference type="RefSeq" id="XP_003688358.1">
    <property type="nucleotide sequence ID" value="XM_003688310.1"/>
</dbReference>
<gene>
    <name evidence="3" type="primary">TPHA0N01430</name>
    <name evidence="3" type="ordered locus">TPHA_0N01430</name>
</gene>
<evidence type="ECO:0000313" key="3">
    <source>
        <dbReference type="EMBL" id="CCE65924.1"/>
    </source>
</evidence>
<dbReference type="InterPro" id="IPR043129">
    <property type="entry name" value="ATPase_NBD"/>
</dbReference>
<dbReference type="GO" id="GO:0006368">
    <property type="term" value="P:transcription elongation by RNA polymerase II"/>
    <property type="evidence" value="ECO:0007669"/>
    <property type="project" value="EnsemblFungi"/>
</dbReference>
<comment type="similarity">
    <text evidence="1">Belongs to the actin family.</text>
</comment>
<dbReference type="GO" id="GO:0016514">
    <property type="term" value="C:SWI/SNF complex"/>
    <property type="evidence" value="ECO:0007669"/>
    <property type="project" value="EnsemblFungi"/>
</dbReference>
<dbReference type="GO" id="GO:0045944">
    <property type="term" value="P:positive regulation of transcription by RNA polymerase II"/>
    <property type="evidence" value="ECO:0007669"/>
    <property type="project" value="EnsemblFungi"/>
</dbReference>
<dbReference type="KEGG" id="tpf:TPHA_0N01430"/>
<dbReference type="HOGENOM" id="CLU_052064_0_0_1"/>
<feature type="compositionally biased region" description="Low complexity" evidence="2">
    <location>
        <begin position="53"/>
        <end position="64"/>
    </location>
</feature>
<protein>
    <recommendedName>
        <fullName evidence="5">Actin-like protein ARP9</fullName>
    </recommendedName>
</protein>
<dbReference type="PANTHER" id="PTHR11937">
    <property type="entry name" value="ACTIN"/>
    <property type="match status" value="1"/>
</dbReference>
<feature type="region of interest" description="Disordered" evidence="2">
    <location>
        <begin position="50"/>
        <end position="69"/>
    </location>
</feature>
<dbReference type="OrthoDB" id="74201at2759"/>
<dbReference type="GO" id="GO:0006337">
    <property type="term" value="P:nucleosome disassembly"/>
    <property type="evidence" value="ECO:0007669"/>
    <property type="project" value="EnsemblFungi"/>
</dbReference>
<dbReference type="Gene3D" id="3.30.420.40">
    <property type="match status" value="2"/>
</dbReference>
<dbReference type="InterPro" id="IPR004000">
    <property type="entry name" value="Actin"/>
</dbReference>
<dbReference type="GeneID" id="11530505"/>
<dbReference type="EMBL" id="HE612869">
    <property type="protein sequence ID" value="CCE65924.1"/>
    <property type="molecule type" value="Genomic_DNA"/>
</dbReference>
<dbReference type="STRING" id="1071381.G8C196"/>
<proteinExistence type="inferred from homology"/>
<keyword evidence="4" id="KW-1185">Reference proteome</keyword>
<dbReference type="AlphaFoldDB" id="G8C196"/>
<feature type="region of interest" description="Disordered" evidence="2">
    <location>
        <begin position="369"/>
        <end position="389"/>
    </location>
</feature>